<organism evidence="1">
    <name type="scientific">marine sediment metagenome</name>
    <dbReference type="NCBI Taxonomy" id="412755"/>
    <lineage>
        <taxon>unclassified sequences</taxon>
        <taxon>metagenomes</taxon>
        <taxon>ecological metagenomes</taxon>
    </lineage>
</organism>
<sequence length="106" mass="11801">MDTYVKMMFGENAIITPMNMIVQNMGNKVSLCIAQIPNINIRFGSILTHQLILGDAVIRPHVVLESEKFMGHGAAALATMNWMDWAGENVVMNPANINIKQRLGFK</sequence>
<accession>A0A0F9FR72</accession>
<proteinExistence type="predicted"/>
<name>A0A0F9FR72_9ZZZZ</name>
<dbReference type="AlphaFoldDB" id="A0A0F9FR72"/>
<evidence type="ECO:0000313" key="1">
    <source>
        <dbReference type="EMBL" id="KKL59835.1"/>
    </source>
</evidence>
<protein>
    <submittedName>
        <fullName evidence="1">Uncharacterized protein</fullName>
    </submittedName>
</protein>
<dbReference type="EMBL" id="LAZR01029352">
    <property type="protein sequence ID" value="KKL59835.1"/>
    <property type="molecule type" value="Genomic_DNA"/>
</dbReference>
<reference evidence="1" key="1">
    <citation type="journal article" date="2015" name="Nature">
        <title>Complex archaea that bridge the gap between prokaryotes and eukaryotes.</title>
        <authorList>
            <person name="Spang A."/>
            <person name="Saw J.H."/>
            <person name="Jorgensen S.L."/>
            <person name="Zaremba-Niedzwiedzka K."/>
            <person name="Martijn J."/>
            <person name="Lind A.E."/>
            <person name="van Eijk R."/>
            <person name="Schleper C."/>
            <person name="Guy L."/>
            <person name="Ettema T.J."/>
        </authorList>
    </citation>
    <scope>NUCLEOTIDE SEQUENCE</scope>
</reference>
<gene>
    <name evidence="1" type="ORF">LCGC14_2211330</name>
</gene>
<comment type="caution">
    <text evidence="1">The sequence shown here is derived from an EMBL/GenBank/DDBJ whole genome shotgun (WGS) entry which is preliminary data.</text>
</comment>